<dbReference type="PANTHER" id="PTHR30204:SF97">
    <property type="entry name" value="MERR FAMILY REGULATORY PROTEIN"/>
    <property type="match status" value="1"/>
</dbReference>
<dbReference type="GO" id="GO:0003677">
    <property type="term" value="F:DNA binding"/>
    <property type="evidence" value="ECO:0007669"/>
    <property type="project" value="UniProtKB-KW"/>
</dbReference>
<keyword evidence="4" id="KW-1185">Reference proteome</keyword>
<dbReference type="InterPro" id="IPR029442">
    <property type="entry name" value="GyrI-like"/>
</dbReference>
<dbReference type="CDD" id="cd01107">
    <property type="entry name" value="HTH_BmrR"/>
    <property type="match status" value="1"/>
</dbReference>
<dbReference type="Proteomes" id="UP000680866">
    <property type="component" value="Chromosome"/>
</dbReference>
<dbReference type="KEGG" id="pry:Prubr_64630"/>
<evidence type="ECO:0000256" key="1">
    <source>
        <dbReference type="ARBA" id="ARBA00023125"/>
    </source>
</evidence>
<dbReference type="SUPFAM" id="SSF46955">
    <property type="entry name" value="Putative DNA-binding domain"/>
    <property type="match status" value="1"/>
</dbReference>
<protein>
    <submittedName>
        <fullName evidence="3">MerR family transcriptional regulator</fullName>
    </submittedName>
</protein>
<evidence type="ECO:0000313" key="4">
    <source>
        <dbReference type="Proteomes" id="UP000680866"/>
    </source>
</evidence>
<proteinExistence type="predicted"/>
<dbReference type="InterPro" id="IPR047057">
    <property type="entry name" value="MerR_fam"/>
</dbReference>
<dbReference type="AlphaFoldDB" id="A0A810N781"/>
<dbReference type="InterPro" id="IPR009061">
    <property type="entry name" value="DNA-bd_dom_put_sf"/>
</dbReference>
<dbReference type="Pfam" id="PF06445">
    <property type="entry name" value="GyrI-like"/>
    <property type="match status" value="1"/>
</dbReference>
<dbReference type="PANTHER" id="PTHR30204">
    <property type="entry name" value="REDOX-CYCLING DRUG-SENSING TRANSCRIPTIONAL ACTIVATOR SOXR"/>
    <property type="match status" value="1"/>
</dbReference>
<dbReference type="Gene3D" id="1.10.1660.10">
    <property type="match status" value="1"/>
</dbReference>
<dbReference type="PROSITE" id="PS50937">
    <property type="entry name" value="HTH_MERR_2"/>
    <property type="match status" value="1"/>
</dbReference>
<dbReference type="Pfam" id="PF13411">
    <property type="entry name" value="MerR_1"/>
    <property type="match status" value="1"/>
</dbReference>
<keyword evidence="1" id="KW-0238">DNA-binding</keyword>
<dbReference type="RefSeq" id="WP_212818722.1">
    <property type="nucleotide sequence ID" value="NZ_AP023359.1"/>
</dbReference>
<name>A0A810N781_9ACTN</name>
<dbReference type="GO" id="GO:0003700">
    <property type="term" value="F:DNA-binding transcription factor activity"/>
    <property type="evidence" value="ECO:0007669"/>
    <property type="project" value="InterPro"/>
</dbReference>
<dbReference type="Gene3D" id="3.20.80.10">
    <property type="entry name" value="Regulatory factor, effector binding domain"/>
    <property type="match status" value="1"/>
</dbReference>
<dbReference type="InterPro" id="IPR010499">
    <property type="entry name" value="AraC_E-bd"/>
</dbReference>
<organism evidence="3 4">
    <name type="scientific">Polymorphospora rubra</name>
    <dbReference type="NCBI Taxonomy" id="338584"/>
    <lineage>
        <taxon>Bacteria</taxon>
        <taxon>Bacillati</taxon>
        <taxon>Actinomycetota</taxon>
        <taxon>Actinomycetes</taxon>
        <taxon>Micromonosporales</taxon>
        <taxon>Micromonosporaceae</taxon>
        <taxon>Polymorphospora</taxon>
    </lineage>
</organism>
<evidence type="ECO:0000259" key="2">
    <source>
        <dbReference type="PROSITE" id="PS50937"/>
    </source>
</evidence>
<dbReference type="InterPro" id="IPR011256">
    <property type="entry name" value="Reg_factor_effector_dom_sf"/>
</dbReference>
<accession>A0A810N781</accession>
<dbReference type="EMBL" id="AP023359">
    <property type="protein sequence ID" value="BCJ69442.1"/>
    <property type="molecule type" value="Genomic_DNA"/>
</dbReference>
<feature type="domain" description="HTH merR-type" evidence="2">
    <location>
        <begin position="4"/>
        <end position="74"/>
    </location>
</feature>
<gene>
    <name evidence="3" type="ORF">Prubr_64630</name>
</gene>
<dbReference type="SMART" id="SM00871">
    <property type="entry name" value="AraC_E_bind"/>
    <property type="match status" value="1"/>
</dbReference>
<dbReference type="SMART" id="SM00422">
    <property type="entry name" value="HTH_MERR"/>
    <property type="match status" value="1"/>
</dbReference>
<dbReference type="SUPFAM" id="SSF55136">
    <property type="entry name" value="Probable bacterial effector-binding domain"/>
    <property type="match status" value="1"/>
</dbReference>
<dbReference type="InterPro" id="IPR000551">
    <property type="entry name" value="MerR-type_HTH_dom"/>
</dbReference>
<sequence length="272" mass="29811">MRTGLSIGEFATLTHLSVRTLRRYHEAGLLEPATVDPHTGYRYYGAEQIPTAQVIYRLRQLGVPLAEVKSILATDDSRQRADVIIGHLRRLEDELDRTRAAIVSLRQLVHPDTTDLQVELRSLPARTVAAVSGHVSLDGVLAWYDSAMAELDTAFPPAERTGPPGGRYANELFTDGAGAMTVFRPVRAPYTSGRIEVVELPAADLAVAIHAGPHDGIDVTYGRLGAWVVAHALGVNGPIHETYQVGPRDTRNSDRWRTEIGWPVFRLAPADN</sequence>
<reference evidence="3" key="1">
    <citation type="submission" date="2020-08" db="EMBL/GenBank/DDBJ databases">
        <title>Whole genome shotgun sequence of Polymorphospora rubra NBRC 101157.</title>
        <authorList>
            <person name="Komaki H."/>
            <person name="Tamura T."/>
        </authorList>
    </citation>
    <scope>NUCLEOTIDE SEQUENCE</scope>
    <source>
        <strain evidence="3">NBRC 101157</strain>
    </source>
</reference>
<evidence type="ECO:0000313" key="3">
    <source>
        <dbReference type="EMBL" id="BCJ69442.1"/>
    </source>
</evidence>